<feature type="binding site" evidence="8">
    <location>
        <position position="188"/>
    </location>
    <ligand>
        <name>a divalent metal cation</name>
        <dbReference type="ChEBI" id="CHEBI:60240"/>
    </ligand>
</feature>
<dbReference type="InterPro" id="IPR036397">
    <property type="entry name" value="RNaseH_sf"/>
</dbReference>
<dbReference type="GO" id="GO:0003723">
    <property type="term" value="F:RNA binding"/>
    <property type="evidence" value="ECO:0007669"/>
    <property type="project" value="UniProtKB-UniRule"/>
</dbReference>
<dbReference type="PROSITE" id="PS51975">
    <property type="entry name" value="RNASE_H_2"/>
    <property type="match status" value="1"/>
</dbReference>
<dbReference type="SUPFAM" id="SSF53098">
    <property type="entry name" value="Ribonuclease H-like"/>
    <property type="match status" value="1"/>
</dbReference>
<keyword evidence="12" id="KW-1185">Reference proteome</keyword>
<dbReference type="InterPro" id="IPR012337">
    <property type="entry name" value="RNaseH-like_sf"/>
</dbReference>
<evidence type="ECO:0000313" key="11">
    <source>
        <dbReference type="EMBL" id="RKP31360.1"/>
    </source>
</evidence>
<dbReference type="Proteomes" id="UP000268321">
    <property type="component" value="Unassembled WGS sequence"/>
</dbReference>
<evidence type="ECO:0000256" key="2">
    <source>
        <dbReference type="ARBA" id="ARBA00001946"/>
    </source>
</evidence>
<dbReference type="GO" id="GO:0046872">
    <property type="term" value="F:metal ion binding"/>
    <property type="evidence" value="ECO:0007669"/>
    <property type="project" value="UniProtKB-KW"/>
</dbReference>
<evidence type="ECO:0000256" key="1">
    <source>
        <dbReference type="ARBA" id="ARBA00000077"/>
    </source>
</evidence>
<dbReference type="Gene3D" id="3.30.420.10">
    <property type="entry name" value="Ribonuclease H-like superfamily/Ribonuclease H"/>
    <property type="match status" value="1"/>
</dbReference>
<dbReference type="Gene3D" id="1.10.10.460">
    <property type="entry name" value="Ribonuclease hii. Domain 2"/>
    <property type="match status" value="1"/>
</dbReference>
<evidence type="ECO:0000256" key="8">
    <source>
        <dbReference type="PROSITE-ProRule" id="PRU01319"/>
    </source>
</evidence>
<dbReference type="Pfam" id="PF01351">
    <property type="entry name" value="RNase_HII"/>
    <property type="match status" value="1"/>
</dbReference>
<dbReference type="EC" id="3.1.26.4" evidence="9"/>
<organism evidence="11 12">
    <name type="scientific">Metschnikowia bicuspidata</name>
    <dbReference type="NCBI Taxonomy" id="27322"/>
    <lineage>
        <taxon>Eukaryota</taxon>
        <taxon>Fungi</taxon>
        <taxon>Dikarya</taxon>
        <taxon>Ascomycota</taxon>
        <taxon>Saccharomycotina</taxon>
        <taxon>Pichiomycetes</taxon>
        <taxon>Metschnikowiaceae</taxon>
        <taxon>Metschnikowia</taxon>
    </lineage>
</organism>
<keyword evidence="4 8" id="KW-0540">Nuclease</keyword>
<dbReference type="OrthoDB" id="7462577at2759"/>
<gene>
    <name evidence="11" type="ORF">METBISCDRAFT_30209</name>
</gene>
<comment type="cofactor">
    <cofactor evidence="8">
        <name>Mn(2+)</name>
        <dbReference type="ChEBI" id="CHEBI:29035"/>
    </cofactor>
    <cofactor evidence="8">
        <name>Mg(2+)</name>
        <dbReference type="ChEBI" id="CHEBI:18420"/>
    </cofactor>
    <text evidence="8">Manganese or magnesium. Binds 1 divalent metal ion per monomer in the absence of substrate. May bind a second metal ion after substrate binding.</text>
</comment>
<dbReference type="InterPro" id="IPR004649">
    <property type="entry name" value="RNase_H2_suA"/>
</dbReference>
<dbReference type="FunFam" id="1.10.10.460:FF:000001">
    <property type="entry name" value="Ribonuclease"/>
    <property type="match status" value="1"/>
</dbReference>
<dbReference type="InterPro" id="IPR001352">
    <property type="entry name" value="RNase_HII/HIII"/>
</dbReference>
<evidence type="ECO:0000256" key="5">
    <source>
        <dbReference type="ARBA" id="ARBA00022723"/>
    </source>
</evidence>
<comment type="cofactor">
    <cofactor evidence="2">
        <name>Mg(2+)</name>
        <dbReference type="ChEBI" id="CHEBI:18420"/>
    </cofactor>
</comment>
<dbReference type="PANTHER" id="PTHR10954:SF7">
    <property type="entry name" value="RIBONUCLEASE H2 SUBUNIT A"/>
    <property type="match status" value="1"/>
</dbReference>
<comment type="catalytic activity">
    <reaction evidence="1 8 9">
        <text>Endonucleolytic cleavage to 5'-phosphomonoester.</text>
        <dbReference type="EC" id="3.1.26.4"/>
    </reaction>
</comment>
<protein>
    <recommendedName>
        <fullName evidence="9">Ribonuclease</fullName>
        <ecNumber evidence="9">3.1.26.4</ecNumber>
    </recommendedName>
</protein>
<sequence>MTTDPKRRKIDASDSTDSQDSTVLKAAVASWLPLSVASIDDKFCFNSTTYHTPVPAVIAQNKDAKVVLGVDEAGRGPVLGPMVYGVAYCLEGFQDLLKSQYGFADSKVLKDSVRQTLFRLWHDPEHELYKNVGWATRTMTAKDISNGMLRSVSGPGPYNLNKQAQDTTIQLIREVLAKGVSVSAIFIDTVGPPAMYQAKIQRIFPKIDITVTKKADSLFPVVSAASVAAKVTRDINLHWFNKNMDILKGKPLGSGYPSDPNTSKWLNASVDAVFGWPFGLLRFSWQTAKDSLERSRAAKVTYEDALIPKGRYKDIGYLMGPTTGLVNALFYARDCSL</sequence>
<proteinExistence type="inferred from homology"/>
<dbReference type="InterPro" id="IPR024567">
    <property type="entry name" value="RNase_HII/HIII_dom"/>
</dbReference>
<dbReference type="NCBIfam" id="TIGR00729">
    <property type="entry name" value="ribonuclease HII"/>
    <property type="match status" value="1"/>
</dbReference>
<keyword evidence="7 8" id="KW-0378">Hydrolase</keyword>
<evidence type="ECO:0000256" key="3">
    <source>
        <dbReference type="ARBA" id="ARBA00007058"/>
    </source>
</evidence>
<dbReference type="InterPro" id="IPR023160">
    <property type="entry name" value="RNase_HII_hlx-loop-hlx_cap_dom"/>
</dbReference>
<comment type="function">
    <text evidence="9">Endonuclease that specifically degrades the RNA of RNA-DNA hybrids.</text>
</comment>
<dbReference type="GO" id="GO:0043137">
    <property type="term" value="P:DNA replication, removal of RNA primer"/>
    <property type="evidence" value="ECO:0007669"/>
    <property type="project" value="TreeGrafter"/>
</dbReference>
<dbReference type="FunFam" id="3.30.420.10:FF:000016">
    <property type="entry name" value="Ribonuclease"/>
    <property type="match status" value="1"/>
</dbReference>
<evidence type="ECO:0000313" key="12">
    <source>
        <dbReference type="Proteomes" id="UP000268321"/>
    </source>
</evidence>
<dbReference type="PANTHER" id="PTHR10954">
    <property type="entry name" value="RIBONUCLEASE H2 SUBUNIT A"/>
    <property type="match status" value="1"/>
</dbReference>
<evidence type="ECO:0000259" key="10">
    <source>
        <dbReference type="PROSITE" id="PS51975"/>
    </source>
</evidence>
<accession>A0A4P9ZHB6</accession>
<name>A0A4P9ZHB6_9ASCO</name>
<dbReference type="GO" id="GO:0006298">
    <property type="term" value="P:mismatch repair"/>
    <property type="evidence" value="ECO:0007669"/>
    <property type="project" value="TreeGrafter"/>
</dbReference>
<evidence type="ECO:0000256" key="9">
    <source>
        <dbReference type="RuleBase" id="RU003515"/>
    </source>
</evidence>
<dbReference type="CDD" id="cd07181">
    <property type="entry name" value="RNase_HII_eukaryota_like"/>
    <property type="match status" value="1"/>
</dbReference>
<feature type="binding site" evidence="8">
    <location>
        <position position="72"/>
    </location>
    <ligand>
        <name>a divalent metal cation</name>
        <dbReference type="ChEBI" id="CHEBI:60240"/>
    </ligand>
</feature>
<keyword evidence="6 8" id="KW-0255">Endonuclease</keyword>
<evidence type="ECO:0000256" key="4">
    <source>
        <dbReference type="ARBA" id="ARBA00022722"/>
    </source>
</evidence>
<dbReference type="GO" id="GO:0032299">
    <property type="term" value="C:ribonuclease H2 complex"/>
    <property type="evidence" value="ECO:0007669"/>
    <property type="project" value="TreeGrafter"/>
</dbReference>
<feature type="domain" description="RNase H type-2" evidence="10">
    <location>
        <begin position="65"/>
        <end position="297"/>
    </location>
</feature>
<reference evidence="12" key="1">
    <citation type="journal article" date="2018" name="Nat. Microbiol.">
        <title>Leveraging single-cell genomics to expand the fungal tree of life.</title>
        <authorList>
            <person name="Ahrendt S.R."/>
            <person name="Quandt C.A."/>
            <person name="Ciobanu D."/>
            <person name="Clum A."/>
            <person name="Salamov A."/>
            <person name="Andreopoulos B."/>
            <person name="Cheng J.F."/>
            <person name="Woyke T."/>
            <person name="Pelin A."/>
            <person name="Henrissat B."/>
            <person name="Reynolds N.K."/>
            <person name="Benny G.L."/>
            <person name="Smith M.E."/>
            <person name="James T.Y."/>
            <person name="Grigoriev I.V."/>
        </authorList>
    </citation>
    <scope>NUCLEOTIDE SEQUENCE [LARGE SCALE GENOMIC DNA]</scope>
    <source>
        <strain evidence="12">Baker2002</strain>
    </source>
</reference>
<dbReference type="EMBL" id="ML004442">
    <property type="protein sequence ID" value="RKP31360.1"/>
    <property type="molecule type" value="Genomic_DNA"/>
</dbReference>
<evidence type="ECO:0000256" key="6">
    <source>
        <dbReference type="ARBA" id="ARBA00022759"/>
    </source>
</evidence>
<comment type="similarity">
    <text evidence="3">Belongs to the RNase HII family. Eukaryotic subfamily.</text>
</comment>
<evidence type="ECO:0000256" key="7">
    <source>
        <dbReference type="ARBA" id="ARBA00022801"/>
    </source>
</evidence>
<dbReference type="AlphaFoldDB" id="A0A4P9ZHB6"/>
<keyword evidence="5 8" id="KW-0479">Metal-binding</keyword>
<feature type="binding site" evidence="8">
    <location>
        <position position="71"/>
    </location>
    <ligand>
        <name>a divalent metal cation</name>
        <dbReference type="ChEBI" id="CHEBI:60240"/>
    </ligand>
</feature>
<dbReference type="GO" id="GO:0004523">
    <property type="term" value="F:RNA-DNA hybrid ribonuclease activity"/>
    <property type="evidence" value="ECO:0007669"/>
    <property type="project" value="UniProtKB-UniRule"/>
</dbReference>